<dbReference type="Proteomes" id="UP000663856">
    <property type="component" value="Unassembled WGS sequence"/>
</dbReference>
<evidence type="ECO:0000313" key="3">
    <source>
        <dbReference type="EMBL" id="CAF4228195.1"/>
    </source>
</evidence>
<keyword evidence="5" id="KW-1185">Reference proteome</keyword>
<evidence type="ECO:0000256" key="1">
    <source>
        <dbReference type="SAM" id="MobiDB-lite"/>
    </source>
</evidence>
<protein>
    <submittedName>
        <fullName evidence="2">Uncharacterized protein</fullName>
    </submittedName>
</protein>
<evidence type="ECO:0000313" key="4">
    <source>
        <dbReference type="Proteomes" id="UP000663856"/>
    </source>
</evidence>
<feature type="compositionally biased region" description="Polar residues" evidence="1">
    <location>
        <begin position="1"/>
        <end position="20"/>
    </location>
</feature>
<evidence type="ECO:0000313" key="5">
    <source>
        <dbReference type="Proteomes" id="UP000663866"/>
    </source>
</evidence>
<dbReference type="AlphaFoldDB" id="A0A816X6V4"/>
<feature type="region of interest" description="Disordered" evidence="1">
    <location>
        <begin position="1"/>
        <end position="49"/>
    </location>
</feature>
<name>A0A816X6V4_9BILA</name>
<evidence type="ECO:0000313" key="2">
    <source>
        <dbReference type="EMBL" id="CAF2143173.1"/>
    </source>
</evidence>
<accession>A0A816X6V4</accession>
<sequence>MSASSQQSLKQELTNDSATEPESVDQLHQSPKESSRMVNSTPTKIPTPDKIQIEVHSQDVQANSEIPSLVNFLNCYVSLTQHQVTNQLKEDKDINIPIINSEEDLKLESQQPQIEHENLYLHKQQM</sequence>
<dbReference type="EMBL" id="CAJOBG010007846">
    <property type="protein sequence ID" value="CAF4228195.1"/>
    <property type="molecule type" value="Genomic_DNA"/>
</dbReference>
<organism evidence="2 4">
    <name type="scientific">Rotaria magnacalcarata</name>
    <dbReference type="NCBI Taxonomy" id="392030"/>
    <lineage>
        <taxon>Eukaryota</taxon>
        <taxon>Metazoa</taxon>
        <taxon>Spiralia</taxon>
        <taxon>Gnathifera</taxon>
        <taxon>Rotifera</taxon>
        <taxon>Eurotatoria</taxon>
        <taxon>Bdelloidea</taxon>
        <taxon>Philodinida</taxon>
        <taxon>Philodinidae</taxon>
        <taxon>Rotaria</taxon>
    </lineage>
</organism>
<proteinExistence type="predicted"/>
<comment type="caution">
    <text evidence="2">The sequence shown here is derived from an EMBL/GenBank/DDBJ whole genome shotgun (WGS) entry which is preliminary data.</text>
</comment>
<gene>
    <name evidence="3" type="ORF">OVN521_LOCUS27825</name>
    <name evidence="2" type="ORF">WKI299_LOCUS28761</name>
</gene>
<reference evidence="2" key="1">
    <citation type="submission" date="2021-02" db="EMBL/GenBank/DDBJ databases">
        <authorList>
            <person name="Nowell W R."/>
        </authorList>
    </citation>
    <scope>NUCLEOTIDE SEQUENCE</scope>
</reference>
<dbReference type="Proteomes" id="UP000663866">
    <property type="component" value="Unassembled WGS sequence"/>
</dbReference>
<dbReference type="EMBL" id="CAJNRF010012682">
    <property type="protein sequence ID" value="CAF2143173.1"/>
    <property type="molecule type" value="Genomic_DNA"/>
</dbReference>